<keyword evidence="5" id="KW-0630">Potassium</keyword>
<evidence type="ECO:0000313" key="10">
    <source>
        <dbReference type="EMBL" id="SPN73333.1"/>
    </source>
</evidence>
<dbReference type="InterPro" id="IPR005990">
    <property type="entry name" value="IMP_DH"/>
</dbReference>
<dbReference type="SMART" id="SM01240">
    <property type="entry name" value="IMPDH"/>
    <property type="match status" value="1"/>
</dbReference>
<dbReference type="KEGG" id="csee:C10C_0151"/>
<evidence type="ECO:0000256" key="1">
    <source>
        <dbReference type="ARBA" id="ARBA00001958"/>
    </source>
</evidence>
<dbReference type="InterPro" id="IPR013785">
    <property type="entry name" value="Aldolase_TIM"/>
</dbReference>
<dbReference type="Proteomes" id="UP000244926">
    <property type="component" value="Chromosome I"/>
</dbReference>
<keyword evidence="7" id="KW-0520">NAD</keyword>
<comment type="similarity">
    <text evidence="2">Belongs to the IMPDH/GMPR family.</text>
</comment>
<dbReference type="InterPro" id="IPR001093">
    <property type="entry name" value="IMP_DH_GMPRt"/>
</dbReference>
<dbReference type="RefSeq" id="WP_108896315.1">
    <property type="nucleotide sequence ID" value="NZ_LT993738.1"/>
</dbReference>
<evidence type="ECO:0000256" key="7">
    <source>
        <dbReference type="ARBA" id="ARBA00023027"/>
    </source>
</evidence>
<evidence type="ECO:0000259" key="9">
    <source>
        <dbReference type="Pfam" id="PF00478"/>
    </source>
</evidence>
<dbReference type="SUPFAM" id="SSF51412">
    <property type="entry name" value="Inosine monophosphate dehydrogenase (IMPDH)"/>
    <property type="match status" value="1"/>
</dbReference>
<evidence type="ECO:0000256" key="3">
    <source>
        <dbReference type="ARBA" id="ARBA00022749"/>
    </source>
</evidence>
<dbReference type="PROSITE" id="PS00487">
    <property type="entry name" value="IMP_DH_GMP_RED"/>
    <property type="match status" value="1"/>
</dbReference>
<dbReference type="GO" id="GO:0006183">
    <property type="term" value="P:GTP biosynthetic process"/>
    <property type="evidence" value="ECO:0007669"/>
    <property type="project" value="TreeGrafter"/>
</dbReference>
<protein>
    <recommendedName>
        <fullName evidence="9">IMP dehydrogenase/GMP reductase domain-containing protein</fullName>
    </recommendedName>
</protein>
<gene>
    <name evidence="10" type="primary">guaB</name>
    <name evidence="10" type="ORF">C10C_0151</name>
</gene>
<proteinExistence type="inferred from homology"/>
<evidence type="ECO:0000256" key="5">
    <source>
        <dbReference type="ARBA" id="ARBA00022958"/>
    </source>
</evidence>
<evidence type="ECO:0000256" key="6">
    <source>
        <dbReference type="ARBA" id="ARBA00023002"/>
    </source>
</evidence>
<comment type="cofactor">
    <cofactor evidence="1">
        <name>K(+)</name>
        <dbReference type="ChEBI" id="CHEBI:29103"/>
    </cofactor>
</comment>
<evidence type="ECO:0000256" key="2">
    <source>
        <dbReference type="ARBA" id="ARBA00005502"/>
    </source>
</evidence>
<name>A0A2R8FA86_9CHLA</name>
<dbReference type="GO" id="GO:0003938">
    <property type="term" value="F:IMP dehydrogenase activity"/>
    <property type="evidence" value="ECO:0007669"/>
    <property type="project" value="UniProtKB-EC"/>
</dbReference>
<dbReference type="FunFam" id="3.20.20.70:FF:000424">
    <property type="entry name" value="Inosine-5'-monophosphate dehydrogenase 2"/>
    <property type="match status" value="1"/>
</dbReference>
<dbReference type="GO" id="GO:0006177">
    <property type="term" value="P:GMP biosynthetic process"/>
    <property type="evidence" value="ECO:0007669"/>
    <property type="project" value="UniProtKB-KW"/>
</dbReference>
<dbReference type="AlphaFoldDB" id="A0A2R8FA86"/>
<dbReference type="Gene3D" id="3.20.20.70">
    <property type="entry name" value="Aldolase class I"/>
    <property type="match status" value="1"/>
</dbReference>
<dbReference type="PANTHER" id="PTHR11911">
    <property type="entry name" value="INOSINE-5-MONOPHOSPHATE DEHYDROGENASE RELATED"/>
    <property type="match status" value="1"/>
</dbReference>
<evidence type="ECO:0000313" key="11">
    <source>
        <dbReference type="Proteomes" id="UP000244926"/>
    </source>
</evidence>
<keyword evidence="3" id="KW-0332">GMP biosynthesis</keyword>
<dbReference type="PANTHER" id="PTHR11911:SF111">
    <property type="entry name" value="INOSINE-5'-MONOPHOSPHATE DEHYDROGENASE"/>
    <property type="match status" value="1"/>
</dbReference>
<dbReference type="EMBL" id="LT993738">
    <property type="protein sequence ID" value="SPN73333.1"/>
    <property type="molecule type" value="Genomic_DNA"/>
</dbReference>
<sequence length="360" mass="38075">MIATEEALTFDDVLLIPQYSEILPSEVCLKTAISKTLILDIPILSAAMDSVTETDMAIALAQEGGLGILHKNMSEIEQSSSVRKIKENLSDALVGAAIGTGLQGISRATNLVEAGVDVLVIDTAHGHSKAVFQTALEIKSLFPQITLIVGNIVTAEAALFLAEIGVDAVKVGIGPGSICTTRIVSGVGYPQITAIINVAKALKGFPVTIIADGGMCYSGDIVKALAAGAHSVMLGSMLAGTNEAPGEIIYIDEQPFKMYRGMGSLGAMEKGSADRYFQKQGEKKFVPEGVEGLLHFKGPVYNVLYQILGGLRSGMGYLGAKSLQDLRDRASFVRVTQSGRAESHIHNIQKVQPSPNYLIS</sequence>
<comment type="catalytic activity">
    <reaction evidence="8">
        <text>IMP + NAD(+) + H2O = XMP + NADH + H(+)</text>
        <dbReference type="Rhea" id="RHEA:11708"/>
        <dbReference type="ChEBI" id="CHEBI:15377"/>
        <dbReference type="ChEBI" id="CHEBI:15378"/>
        <dbReference type="ChEBI" id="CHEBI:57464"/>
        <dbReference type="ChEBI" id="CHEBI:57540"/>
        <dbReference type="ChEBI" id="CHEBI:57945"/>
        <dbReference type="ChEBI" id="CHEBI:58053"/>
        <dbReference type="EC" id="1.1.1.205"/>
    </reaction>
</comment>
<dbReference type="OrthoDB" id="9805398at2"/>
<dbReference type="InterPro" id="IPR015875">
    <property type="entry name" value="IMP_DH/GMP_Rdtase_CS"/>
</dbReference>
<evidence type="ECO:0000256" key="8">
    <source>
        <dbReference type="ARBA" id="ARBA00048028"/>
    </source>
</evidence>
<keyword evidence="11" id="KW-1185">Reference proteome</keyword>
<dbReference type="CDD" id="cd00381">
    <property type="entry name" value="IMPDH"/>
    <property type="match status" value="1"/>
</dbReference>
<evidence type="ECO:0000256" key="4">
    <source>
        <dbReference type="ARBA" id="ARBA00022755"/>
    </source>
</evidence>
<organism evidence="10 11">
    <name type="scientific">Chlamydia serpentis</name>
    <dbReference type="NCBI Taxonomy" id="1967782"/>
    <lineage>
        <taxon>Bacteria</taxon>
        <taxon>Pseudomonadati</taxon>
        <taxon>Chlamydiota</taxon>
        <taxon>Chlamydiia</taxon>
        <taxon>Chlamydiales</taxon>
        <taxon>Chlamydiaceae</taxon>
        <taxon>Chlamydia/Chlamydophila group</taxon>
        <taxon>Chlamydia</taxon>
    </lineage>
</organism>
<dbReference type="Pfam" id="PF00478">
    <property type="entry name" value="IMPDH"/>
    <property type="match status" value="1"/>
</dbReference>
<accession>A0A2R8FA86</accession>
<feature type="domain" description="IMP dehydrogenase/GMP reductase" evidence="9">
    <location>
        <begin position="7"/>
        <end position="346"/>
    </location>
</feature>
<reference evidence="11" key="1">
    <citation type="submission" date="2017-11" db="EMBL/GenBank/DDBJ databases">
        <authorList>
            <person name="Seth-Smith MB H."/>
        </authorList>
    </citation>
    <scope>NUCLEOTIDE SEQUENCE [LARGE SCALE GENOMIC DNA]</scope>
</reference>
<keyword evidence="4" id="KW-0658">Purine biosynthesis</keyword>
<keyword evidence="6" id="KW-0560">Oxidoreductase</keyword>